<feature type="compositionally biased region" description="Low complexity" evidence="1">
    <location>
        <begin position="87"/>
        <end position="101"/>
    </location>
</feature>
<accession>A0A125Q281</accession>
<feature type="region of interest" description="Disordered" evidence="1">
    <location>
        <begin position="72"/>
        <end position="101"/>
    </location>
</feature>
<keyword evidence="3" id="KW-1185">Reference proteome</keyword>
<reference evidence="3" key="1">
    <citation type="submission" date="2016-06" db="EMBL/GenBank/DDBJ databases">
        <authorList>
            <person name="Varghese N."/>
            <person name="Submissions Spin"/>
        </authorList>
    </citation>
    <scope>NUCLEOTIDE SEQUENCE [LARGE SCALE GENOMIC DNA]</scope>
    <source>
        <strain evidence="3">DSM 44983</strain>
    </source>
</reference>
<dbReference type="AlphaFoldDB" id="A0A125Q281"/>
<dbReference type="RefSeq" id="WP_067300665.1">
    <property type="nucleotide sequence ID" value="NZ_LRMV01000002.1"/>
</dbReference>
<gene>
    <name evidence="2" type="ORF">GA0070623_3624</name>
</gene>
<name>A0A125Q281_9ACTN</name>
<feature type="compositionally biased region" description="Pro residues" evidence="1">
    <location>
        <begin position="74"/>
        <end position="86"/>
    </location>
</feature>
<evidence type="ECO:0000313" key="3">
    <source>
        <dbReference type="Proteomes" id="UP000198226"/>
    </source>
</evidence>
<evidence type="ECO:0000313" key="2">
    <source>
        <dbReference type="EMBL" id="SCG71842.1"/>
    </source>
</evidence>
<dbReference type="EMBL" id="LT607752">
    <property type="protein sequence ID" value="SCG71842.1"/>
    <property type="molecule type" value="Genomic_DNA"/>
</dbReference>
<dbReference type="Proteomes" id="UP000198226">
    <property type="component" value="Chromosome I"/>
</dbReference>
<dbReference type="OrthoDB" id="3394592at2"/>
<protein>
    <submittedName>
        <fullName evidence="2">Uncharacterized protein</fullName>
    </submittedName>
</protein>
<evidence type="ECO:0000256" key="1">
    <source>
        <dbReference type="SAM" id="MobiDB-lite"/>
    </source>
</evidence>
<organism evidence="2 3">
    <name type="scientific">Micromonospora rifamycinica</name>
    <dbReference type="NCBI Taxonomy" id="291594"/>
    <lineage>
        <taxon>Bacteria</taxon>
        <taxon>Bacillati</taxon>
        <taxon>Actinomycetota</taxon>
        <taxon>Actinomycetes</taxon>
        <taxon>Micromonosporales</taxon>
        <taxon>Micromonosporaceae</taxon>
        <taxon>Micromonospora</taxon>
    </lineage>
</organism>
<sequence>MKEPRLRGGDLLHLTREASPQFVRPITVRVIRELTDRHTYDGWAWIEAYELGPDGLARRRRELYVRRAGVRRFPSPPPAAARPPAPRAATRSAARGSAVSA</sequence>
<proteinExistence type="predicted"/>